<reference evidence="3 4" key="1">
    <citation type="submission" date="2016-10" db="EMBL/GenBank/DDBJ databases">
        <authorList>
            <person name="de Groot N.N."/>
        </authorList>
    </citation>
    <scope>NUCLEOTIDE SEQUENCE [LARGE SCALE GENOMIC DNA]</scope>
    <source>
        <strain evidence="3 4">F</strain>
    </source>
</reference>
<evidence type="ECO:0000256" key="1">
    <source>
        <dbReference type="SAM" id="MobiDB-lite"/>
    </source>
</evidence>
<feature type="chain" id="PRO_5039244563" description="Lipoprotein" evidence="2">
    <location>
        <begin position="29"/>
        <end position="419"/>
    </location>
</feature>
<feature type="compositionally biased region" description="Low complexity" evidence="1">
    <location>
        <begin position="61"/>
        <end position="72"/>
    </location>
</feature>
<dbReference type="EMBL" id="FOZC01000001">
    <property type="protein sequence ID" value="SFR62892.1"/>
    <property type="molecule type" value="Genomic_DNA"/>
</dbReference>
<name>A0A1I6I836_9FIRM</name>
<dbReference type="AlphaFoldDB" id="A0A1I6I836"/>
<protein>
    <recommendedName>
        <fullName evidence="5">Lipoprotein</fullName>
    </recommendedName>
</protein>
<evidence type="ECO:0000313" key="4">
    <source>
        <dbReference type="Proteomes" id="UP000214760"/>
    </source>
</evidence>
<organism evidence="3 4">
    <name type="scientific">[Clostridium] aminophilum</name>
    <dbReference type="NCBI Taxonomy" id="1526"/>
    <lineage>
        <taxon>Bacteria</taxon>
        <taxon>Bacillati</taxon>
        <taxon>Bacillota</taxon>
        <taxon>Clostridia</taxon>
        <taxon>Lachnospirales</taxon>
        <taxon>Lachnospiraceae</taxon>
    </lineage>
</organism>
<dbReference type="Proteomes" id="UP000214760">
    <property type="component" value="Unassembled WGS sequence"/>
</dbReference>
<feature type="region of interest" description="Disordered" evidence="1">
    <location>
        <begin position="32"/>
        <end position="88"/>
    </location>
</feature>
<evidence type="ECO:0008006" key="5">
    <source>
        <dbReference type="Google" id="ProtNLM"/>
    </source>
</evidence>
<proteinExistence type="predicted"/>
<evidence type="ECO:0000256" key="2">
    <source>
        <dbReference type="SAM" id="SignalP"/>
    </source>
</evidence>
<sequence length="419" mass="44744">MTKRTGRSGKVCKAAAFAAAMLTAAGIAACGPKQDAKDTSAAVATEAAKETVENAESAAGAEDVSTEAAESAADAEDRSAAAESGSVAETGLRLTQTKTVGKPTYTGIKEYKPFLKSAKPWAVIPGLNEGMIPQGMCYCAEDKRTYIASYSKADIPSVISILDEDGVLTAEAYLYNADGSRFSSHVGGLAISDDTLFVSAPADAEGHYQVAEIPMKELEGEGTKEVKIKKTFRVPVSPSFMNFSDGCLWVGNFYHPKGNYDLSADMNYTTKAENAEYGCYILGYDLSKKSVERFDEAGPDGYPVPDMVMAAPDRIQGITSLSNGQMLLSQSYGRKSESRLMSFDTSSTHATLQDFQVGSSKVPGFILDSNCLTKAVTALPMTEAVSATPDGMILVSFESGAMHYSDGKDRTDHIWKMEW</sequence>
<dbReference type="PROSITE" id="PS51257">
    <property type="entry name" value="PROKAR_LIPOPROTEIN"/>
    <property type="match status" value="1"/>
</dbReference>
<dbReference type="RefSeq" id="WP_143099275.1">
    <property type="nucleotide sequence ID" value="NZ_FOZC01000001.1"/>
</dbReference>
<evidence type="ECO:0000313" key="3">
    <source>
        <dbReference type="EMBL" id="SFR62892.1"/>
    </source>
</evidence>
<keyword evidence="2" id="KW-0732">Signal</keyword>
<gene>
    <name evidence="3" type="ORF">SAMN02910262_00008</name>
</gene>
<accession>A0A1I6I836</accession>
<feature type="signal peptide" evidence="2">
    <location>
        <begin position="1"/>
        <end position="28"/>
    </location>
</feature>